<dbReference type="EMBL" id="ML178828">
    <property type="protein sequence ID" value="TFL00639.1"/>
    <property type="molecule type" value="Genomic_DNA"/>
</dbReference>
<protein>
    <submittedName>
        <fullName evidence="8">Nucleoporin Nup120/160-domain-containing protein</fullName>
    </submittedName>
</protein>
<dbReference type="InterPro" id="IPR056536">
    <property type="entry name" value="TPR_NUP160_C"/>
</dbReference>
<evidence type="ECO:0000259" key="7">
    <source>
        <dbReference type="Pfam" id="PF23347"/>
    </source>
</evidence>
<evidence type="ECO:0000259" key="5">
    <source>
        <dbReference type="Pfam" id="PF11715"/>
    </source>
</evidence>
<evidence type="ECO:0000256" key="3">
    <source>
        <dbReference type="ARBA" id="ARBA00023242"/>
    </source>
</evidence>
<dbReference type="Pfam" id="PF23347">
    <property type="entry name" value="TPR_Nup160_C"/>
    <property type="match status" value="1"/>
</dbReference>
<dbReference type="InterPro" id="IPR059141">
    <property type="entry name" value="Beta-prop_Nup120_160"/>
</dbReference>
<dbReference type="PANTHER" id="PTHR21286:SF0">
    <property type="entry name" value="NUCLEAR PORE COMPLEX PROTEIN NUP160"/>
    <property type="match status" value="1"/>
</dbReference>
<feature type="region of interest" description="Disordered" evidence="4">
    <location>
        <begin position="264"/>
        <end position="288"/>
    </location>
</feature>
<sequence length="1363" mass="152646">MAARLLISTHVSSLWPSSQSSTSSISTVRKNVPLASSSTSPTSNPEHACQSTTFYTPETGNILMRVLHDGLILELISLSADVTPVRFVFPAPLLPTPAMFLENADELHILAMTKSASLYRIVIHVGSRFRLWTDSDKGMNYTEHMLRQCGENLSGVFHAQNPTLVVVGMPNGSLLRVESDSASGGEGQYESWSESLSSQTSMFSAFSSFFPNKGSVSTQDAEIIAVATLEWPTDVLYTWTLSKDRGVRVWKPRQGCVTTKLLNAISSSEQSPPPSRGSVPPLSMPTSGGPQKWLRAFTQDGNIHVIAFNPSTLSSSSAGSFHLFISEGDHLTQLAVLDCSPTSSGCQLQDFLVEGNRLTVLWDNRGQSLVETTYIDFEQLMGGDVDLDWKRISYPGEPEYTPALLEQLFLSPGSLTEKFLEAIFVPGVFSPLTLRSALQQYIDTNISLPGPQGSSLAKAFTSLPEHIGAVVGSGINLLTDPHTGARQYNNYFVALKRDWEGFIARCREVERGARWPLSLALDEENEIIVVERERIGYVTLEDTALTLQRQLAGGEELGDEHELLDVLWSLKAKMGVSMVADLEHHVVEIVRQEVAFPLADIFRDQAKSSRVAEALEEDGVSAWIYGRLQRVANPGEAMHTLLDVVGAFEGEVKQEEEEVSALMLPPRCNWQSALTASYVCASINARYEIALCLVLYALFAAEELPQWDPTLLEEVFALFRGVAMLRAAARLSVSEGPTRQDSYHGDEMVNRLRNLHVSHLDASSMPIQSLIYQLVSQTRDNSRFSVSALRFLDSIGLLRSISCSHATIFEVSFCERLSLLGHNEIMRTMLDWLPRTPAVIYLRARQLLSVGRAEDAACLLQKVAGVFGEATGLNTDDQSSLASVLPNRSPFTTDFAFYVFSASLFKQTSYVQQEVSFCKLAISVAPPEADTLTLWQNIIKGSIELTLYDEAYIAITSTPYDSLKRDFVSMLVYRMCENDAMGKLMEFNFAALADEVQECLSFKARTTDPLSRPYYSRILYTWYIKRGDYRNASSVMFQRARKLQELLADPSNMRSVAQEQLEAYLVAINALSMVDRKSAYIVSPVAFDSHNEPRKRRRLEQGGSENLQGGGTTEIIDVAAMEYEYTLLSARFQLVMRTLDPHDFMLPPQSIVMRLAQLNRFDSALSIGRSLKVDMTDAFAHLTSRCLLLNRDEATVMQEDTSDWLLTDKTSSWPGSHIDRGWRYLRQALQRHDTADHDFNYSKVTLDTILTYNRAWPTPPWLINFLEEKHPEFLIRINLRFELFETALQHSLTILRKADERINQDLHKHDSSTWLPYSLIDQVLVVTAEDEGLSSDAKELRQQLQTELAARVKRMHKYSQFKK</sequence>
<organism evidence="8 9">
    <name type="scientific">Pterulicium gracile</name>
    <dbReference type="NCBI Taxonomy" id="1884261"/>
    <lineage>
        <taxon>Eukaryota</taxon>
        <taxon>Fungi</taxon>
        <taxon>Dikarya</taxon>
        <taxon>Basidiomycota</taxon>
        <taxon>Agaricomycotina</taxon>
        <taxon>Agaricomycetes</taxon>
        <taxon>Agaricomycetidae</taxon>
        <taxon>Agaricales</taxon>
        <taxon>Pleurotineae</taxon>
        <taxon>Pterulaceae</taxon>
        <taxon>Pterulicium</taxon>
    </lineage>
</organism>
<dbReference type="Pfam" id="PF11715">
    <property type="entry name" value="Beta-prop_Nup120_160"/>
    <property type="match status" value="1"/>
</dbReference>
<reference evidence="8 9" key="1">
    <citation type="journal article" date="2019" name="Nat. Ecol. Evol.">
        <title>Megaphylogeny resolves global patterns of mushroom evolution.</title>
        <authorList>
            <person name="Varga T."/>
            <person name="Krizsan K."/>
            <person name="Foldi C."/>
            <person name="Dima B."/>
            <person name="Sanchez-Garcia M."/>
            <person name="Sanchez-Ramirez S."/>
            <person name="Szollosi G.J."/>
            <person name="Szarkandi J.G."/>
            <person name="Papp V."/>
            <person name="Albert L."/>
            <person name="Andreopoulos W."/>
            <person name="Angelini C."/>
            <person name="Antonin V."/>
            <person name="Barry K.W."/>
            <person name="Bougher N.L."/>
            <person name="Buchanan P."/>
            <person name="Buyck B."/>
            <person name="Bense V."/>
            <person name="Catcheside P."/>
            <person name="Chovatia M."/>
            <person name="Cooper J."/>
            <person name="Damon W."/>
            <person name="Desjardin D."/>
            <person name="Finy P."/>
            <person name="Geml J."/>
            <person name="Haridas S."/>
            <person name="Hughes K."/>
            <person name="Justo A."/>
            <person name="Karasinski D."/>
            <person name="Kautmanova I."/>
            <person name="Kiss B."/>
            <person name="Kocsube S."/>
            <person name="Kotiranta H."/>
            <person name="LaButti K.M."/>
            <person name="Lechner B.E."/>
            <person name="Liimatainen K."/>
            <person name="Lipzen A."/>
            <person name="Lukacs Z."/>
            <person name="Mihaltcheva S."/>
            <person name="Morgado L.N."/>
            <person name="Niskanen T."/>
            <person name="Noordeloos M.E."/>
            <person name="Ohm R.A."/>
            <person name="Ortiz-Santana B."/>
            <person name="Ovrebo C."/>
            <person name="Racz N."/>
            <person name="Riley R."/>
            <person name="Savchenko A."/>
            <person name="Shiryaev A."/>
            <person name="Soop K."/>
            <person name="Spirin V."/>
            <person name="Szebenyi C."/>
            <person name="Tomsovsky M."/>
            <person name="Tulloss R.E."/>
            <person name="Uehling J."/>
            <person name="Grigoriev I.V."/>
            <person name="Vagvolgyi C."/>
            <person name="Papp T."/>
            <person name="Martin F.M."/>
            <person name="Miettinen O."/>
            <person name="Hibbett D.S."/>
            <person name="Nagy L.G."/>
        </authorList>
    </citation>
    <scope>NUCLEOTIDE SEQUENCE [LARGE SCALE GENOMIC DNA]</scope>
    <source>
        <strain evidence="8 9">CBS 309.79</strain>
    </source>
</reference>
<dbReference type="Pfam" id="PF23300">
    <property type="entry name" value="HEAT_Nup120"/>
    <property type="match status" value="1"/>
</dbReference>
<feature type="domain" description="Nucleoporin nup120-like HEAT repeat" evidence="6">
    <location>
        <begin position="813"/>
        <end position="977"/>
    </location>
</feature>
<accession>A0A5C3QK71</accession>
<gene>
    <name evidence="8" type="ORF">BDV98DRAFT_531231</name>
</gene>
<dbReference type="Proteomes" id="UP000305067">
    <property type="component" value="Unassembled WGS sequence"/>
</dbReference>
<evidence type="ECO:0000256" key="4">
    <source>
        <dbReference type="SAM" id="MobiDB-lite"/>
    </source>
</evidence>
<dbReference type="GO" id="GO:0005643">
    <property type="term" value="C:nuclear pore"/>
    <property type="evidence" value="ECO:0007669"/>
    <property type="project" value="TreeGrafter"/>
</dbReference>
<feature type="domain" description="NUP160 C-terminal TPR" evidence="7">
    <location>
        <begin position="1121"/>
        <end position="1356"/>
    </location>
</feature>
<dbReference type="OrthoDB" id="67716at2759"/>
<feature type="domain" description="Nucleoporin Nup120/160 beta-propeller" evidence="5">
    <location>
        <begin position="62"/>
        <end position="535"/>
    </location>
</feature>
<dbReference type="GO" id="GO:0017056">
    <property type="term" value="F:structural constituent of nuclear pore"/>
    <property type="evidence" value="ECO:0007669"/>
    <property type="project" value="TreeGrafter"/>
</dbReference>
<dbReference type="STRING" id="1884261.A0A5C3QK71"/>
<evidence type="ECO:0000313" key="9">
    <source>
        <dbReference type="Proteomes" id="UP000305067"/>
    </source>
</evidence>
<dbReference type="PANTHER" id="PTHR21286">
    <property type="entry name" value="NUCLEAR PORE COMPLEX PROTEIN NUP160"/>
    <property type="match status" value="1"/>
</dbReference>
<evidence type="ECO:0000313" key="8">
    <source>
        <dbReference type="EMBL" id="TFL00639.1"/>
    </source>
</evidence>
<comment type="subcellular location">
    <subcellularLocation>
        <location evidence="1">Nucleus</location>
    </subcellularLocation>
</comment>
<dbReference type="InterPro" id="IPR056548">
    <property type="entry name" value="HEAT_Nup120"/>
</dbReference>
<evidence type="ECO:0000259" key="6">
    <source>
        <dbReference type="Pfam" id="PF23300"/>
    </source>
</evidence>
<keyword evidence="3" id="KW-0539">Nucleus</keyword>
<evidence type="ECO:0000256" key="1">
    <source>
        <dbReference type="ARBA" id="ARBA00004123"/>
    </source>
</evidence>
<name>A0A5C3QK71_9AGAR</name>
<evidence type="ECO:0000256" key="2">
    <source>
        <dbReference type="ARBA" id="ARBA00022448"/>
    </source>
</evidence>
<proteinExistence type="predicted"/>
<dbReference type="InterPro" id="IPR021717">
    <property type="entry name" value="Nucleoporin_Nup160"/>
</dbReference>
<keyword evidence="2" id="KW-0813">Transport</keyword>
<keyword evidence="9" id="KW-1185">Reference proteome</keyword>